<feature type="region of interest" description="Disordered" evidence="1">
    <location>
        <begin position="1"/>
        <end position="39"/>
    </location>
</feature>
<feature type="non-terminal residue" evidence="2">
    <location>
        <position position="376"/>
    </location>
</feature>
<feature type="region of interest" description="Disordered" evidence="1">
    <location>
        <begin position="231"/>
        <end position="285"/>
    </location>
</feature>
<sequence>LSCFGEKEVNPLSSSPAYSHRAKETPQRRKREREMEKEKCGGTLKEWRSRLEGEVNGKTKTSRFVSSSLYPPSCETCILHLFFSPLSPPSCLCSSSSYSSRGSTEPMCCRPHNEDVQYDGNIFSWGMGQEQVQSCFSWDRSSVCPGLVITQASKALDPTACSTGWQEGVYENDWTHRGTGTVLTQKLKLDSETLSAIPSQRSERKHSENRNPDRFNSSCFMVWRDQRALRSRRKRKKVRLQRKKKDQTKMREMERDTIQHLPLPAMDRRGNGHSSIKSGQGNGRECCRTAGPWELRREPCNRRDSIRYFASLTRRDLHIDGICPNNFPDILGDVQVLLIRCYWQTPLSQEAVAVKQNPDINCLIGPCLTLSPRCAA</sequence>
<organism evidence="2 3">
    <name type="scientific">Dissostichus mawsoni</name>
    <name type="common">Antarctic cod</name>
    <dbReference type="NCBI Taxonomy" id="36200"/>
    <lineage>
        <taxon>Eukaryota</taxon>
        <taxon>Metazoa</taxon>
        <taxon>Chordata</taxon>
        <taxon>Craniata</taxon>
        <taxon>Vertebrata</taxon>
        <taxon>Euteleostomi</taxon>
        <taxon>Actinopterygii</taxon>
        <taxon>Neopterygii</taxon>
        <taxon>Teleostei</taxon>
        <taxon>Neoteleostei</taxon>
        <taxon>Acanthomorphata</taxon>
        <taxon>Eupercaria</taxon>
        <taxon>Perciformes</taxon>
        <taxon>Notothenioidei</taxon>
        <taxon>Nototheniidae</taxon>
        <taxon>Dissostichus</taxon>
    </lineage>
</organism>
<feature type="compositionally biased region" description="Basic residues" evidence="1">
    <location>
        <begin position="231"/>
        <end position="246"/>
    </location>
</feature>
<dbReference type="Proteomes" id="UP000518266">
    <property type="component" value="Unassembled WGS sequence"/>
</dbReference>
<dbReference type="EMBL" id="JAAKFY010000010">
    <property type="protein sequence ID" value="KAF3850971.1"/>
    <property type="molecule type" value="Genomic_DNA"/>
</dbReference>
<feature type="non-terminal residue" evidence="2">
    <location>
        <position position="1"/>
    </location>
</feature>
<comment type="caution">
    <text evidence="2">The sequence shown here is derived from an EMBL/GenBank/DDBJ whole genome shotgun (WGS) entry which is preliminary data.</text>
</comment>
<gene>
    <name evidence="2" type="ORF">F7725_012743</name>
</gene>
<evidence type="ECO:0000313" key="3">
    <source>
        <dbReference type="Proteomes" id="UP000518266"/>
    </source>
</evidence>
<feature type="compositionally biased region" description="Basic and acidic residues" evidence="1">
    <location>
        <begin position="21"/>
        <end position="39"/>
    </location>
</feature>
<feature type="compositionally biased region" description="Basic and acidic residues" evidence="1">
    <location>
        <begin position="247"/>
        <end position="258"/>
    </location>
</feature>
<evidence type="ECO:0000256" key="1">
    <source>
        <dbReference type="SAM" id="MobiDB-lite"/>
    </source>
</evidence>
<protein>
    <submittedName>
        <fullName evidence="2">Uncharacterized protein</fullName>
    </submittedName>
</protein>
<keyword evidence="3" id="KW-1185">Reference proteome</keyword>
<name>A0A7J5YPS7_DISMA</name>
<dbReference type="AlphaFoldDB" id="A0A7J5YPS7"/>
<evidence type="ECO:0000313" key="2">
    <source>
        <dbReference type="EMBL" id="KAF3850971.1"/>
    </source>
</evidence>
<proteinExistence type="predicted"/>
<reference evidence="2 3" key="1">
    <citation type="submission" date="2020-03" db="EMBL/GenBank/DDBJ databases">
        <title>Dissostichus mawsoni Genome sequencing and assembly.</title>
        <authorList>
            <person name="Park H."/>
        </authorList>
    </citation>
    <scope>NUCLEOTIDE SEQUENCE [LARGE SCALE GENOMIC DNA]</scope>
    <source>
        <strain evidence="2">DM0001</strain>
        <tissue evidence="2">Muscle</tissue>
    </source>
</reference>
<feature type="region of interest" description="Disordered" evidence="1">
    <location>
        <begin position="193"/>
        <end position="213"/>
    </location>
</feature>
<accession>A0A7J5YPS7</accession>
<feature type="compositionally biased region" description="Basic and acidic residues" evidence="1">
    <location>
        <begin position="201"/>
        <end position="213"/>
    </location>
</feature>